<sequence>MTELYAILMSWAVMLSGLPPPERMPEVVPVSHGYLVETACSGRECKVMGWFPPGNTIYLDQRLNPQDNLLASSIVVHEMVHYLQHQSVAKDLPFDCLSTVALERQAYGVQREYLLRYGVYQPVGVSMHNVGCQEAAVPGLAAKETLIGDSASDRHRAQD</sequence>
<name>A0A9D7HMM9_9PROT</name>
<organism evidence="1 2">
    <name type="scientific">Candidatus Methylophosphatis roskildensis</name>
    <dbReference type="NCBI Taxonomy" id="2899263"/>
    <lineage>
        <taxon>Bacteria</taxon>
        <taxon>Pseudomonadati</taxon>
        <taxon>Pseudomonadota</taxon>
        <taxon>Betaproteobacteria</taxon>
        <taxon>Nitrosomonadales</taxon>
        <taxon>Sterolibacteriaceae</taxon>
        <taxon>Candidatus Methylophosphatis</taxon>
    </lineage>
</organism>
<reference evidence="1" key="1">
    <citation type="submission" date="2020-10" db="EMBL/GenBank/DDBJ databases">
        <title>Connecting structure to function with the recovery of over 1000 high-quality activated sludge metagenome-assembled genomes encoding full-length rRNA genes using long-read sequencing.</title>
        <authorList>
            <person name="Singleton C.M."/>
            <person name="Petriglieri F."/>
            <person name="Kristensen J.M."/>
            <person name="Kirkegaard R.H."/>
            <person name="Michaelsen T.Y."/>
            <person name="Andersen M.H."/>
            <person name="Karst S.M."/>
            <person name="Dueholm M.S."/>
            <person name="Nielsen P.H."/>
            <person name="Albertsen M."/>
        </authorList>
    </citation>
    <scope>NUCLEOTIDE SEQUENCE</scope>
    <source>
        <strain evidence="1">Bjer_18-Q3-R1-45_BAT3C.347</strain>
    </source>
</reference>
<gene>
    <name evidence="1" type="ORF">IPH26_15450</name>
</gene>
<proteinExistence type="predicted"/>
<dbReference type="AlphaFoldDB" id="A0A9D7HMM9"/>
<protein>
    <submittedName>
        <fullName evidence="1">Uncharacterized protein</fullName>
    </submittedName>
</protein>
<evidence type="ECO:0000313" key="2">
    <source>
        <dbReference type="Proteomes" id="UP000807785"/>
    </source>
</evidence>
<dbReference type="EMBL" id="JADJEV010000004">
    <property type="protein sequence ID" value="MBK6974274.1"/>
    <property type="molecule type" value="Genomic_DNA"/>
</dbReference>
<accession>A0A9D7HMM9</accession>
<comment type="caution">
    <text evidence="1">The sequence shown here is derived from an EMBL/GenBank/DDBJ whole genome shotgun (WGS) entry which is preliminary data.</text>
</comment>
<evidence type="ECO:0000313" key="1">
    <source>
        <dbReference type="EMBL" id="MBK6974274.1"/>
    </source>
</evidence>
<dbReference type="Proteomes" id="UP000807785">
    <property type="component" value="Unassembled WGS sequence"/>
</dbReference>